<evidence type="ECO:0000256" key="7">
    <source>
        <dbReference type="ARBA" id="ARBA00022692"/>
    </source>
</evidence>
<dbReference type="GO" id="GO:0009925">
    <property type="term" value="C:basal plasma membrane"/>
    <property type="evidence" value="ECO:0007669"/>
    <property type="project" value="UniProtKB-SubCell"/>
</dbReference>
<dbReference type="Gene3D" id="1.10.510.10">
    <property type="entry name" value="Transferase(Phosphotransferase) domain 1"/>
    <property type="match status" value="1"/>
</dbReference>
<feature type="compositionally biased region" description="Basic and acidic residues" evidence="21">
    <location>
        <begin position="578"/>
        <end position="597"/>
    </location>
</feature>
<evidence type="ECO:0000259" key="24">
    <source>
        <dbReference type="PROSITE" id="PS50850"/>
    </source>
</evidence>
<sequence>MNGAGEQVDILPQNCMVKERWKVLKKIGGGGFGEIYEALDLLTRENVALKVESAQQPKQVLKMEVAVLKKLQGKNHVCKFIGCGRNEKFNYVVMQLQGRNLADLRRSQPHGTFSMSTTLRLGKQILESIEAIHSVGFLHRDIKPSNFAMGRLPSTYRKCYMLDFGLARQYTNTNGEVRPPRTVAGFRGTVRYASVNAHKNKEMGRHDDLWSLFYMLVEFTVGQLPWRKIKDKEQVGQIKERYEHKMLLKHMPSEFYIFLDHVISLDYYTKPDYQLLMSVFENSMKKRMITENEPFDWEKSGTDLSSNSMATPPQQNTRQTAAIVGVVNVTPVPGELPRENTDDVLQDEHLSDQENAPPVLLPIRPGEVALVPPGGEAWDDTDFNRNKLRISISKTQVTAEEEEPAEAAEPVSPRPGDPESPGAQVRPLRYRRLNSPESDHLTGADGKADVYDRRSRVDMLGSPSRLVFSSQPAQMFSVDGGHEAHSNAFIRSVPLAEEEDFDSREWVMIDKEAELRDFQPTTSGTTDDEPEELRPLEDHEEFRRRRGDRGNEVVVRPKTQRGAMALAAEVEEAGPSQRRRESEPFGPRRQEPLEAESKVKKVDFLSTVLMFDAQKETSRHSGSDGSPEGAASTLLAPPPRDQDQEEASRTLVLVSAGNGAVSPGDGQGTLGAVTPQAPDESERGTLAFMFRPAAMATGAVATAGRSSSPPLAKVERTFVHIAETTHRIVMTTGKQSERLCEEEEEVVEERKDRSMGEDKGSSKEEIIWERVERHRENGEERKEVGEEVEEKEKVEEKDKVTWHLRKKMIELKEKEGGSESEEREKDKHTEKEKISPTVEAEPEPSAVSGDQQEASFIGREESVEVEEREEPEEVPEDQEQKPEEAGPALVTDMVKEEEEPDQEVTSPQPHPRRRSRIPVLISEEETGSDRSSQTSPNQQVRKCRRPQLARLVLERKRSTQSTTASEDDTHQSDDSARARGGEGSTRSRIPRPVTPIKKPSVQSGSGAVPQTQRSTSFIQTSSVSSSIIKSASAHSSIHQQKPRPQLRPSKTLPPRPLTPAPTVHRPWAPGPAPSSATRTPQRTASRPGPPPALRSTGSAPRSNSASRTESPSPQRFRPAETRPLSTTQPKSTALDSAHKKGKAHPMAAQKGKRESCDPKGGTPHHRQLKMKFEKVLTEADGFGRYQIALFFLLVLPRLTLPCHFLLNNFIAATPPHHCDISSLDSGGETLSQEQRLTINIPKEEDGTFTSCHMFLKPQFYLLTNSSNATELPVVPCQSGWVYDSSTFKSTVVTQFDLVCNTKGLTRASATVFFIGVMFGAVFFGVLCDKYGRKSILLLSYISAMVFSVASAVSTSFIMFVAFRFLTGFSLSGISTVAIVLSIEWVDIKHRTIIGVASSVVWTVGNSMLAGIAYLITDWRILILTVSSPLVIAVATWWLLPESARWLIVNGKTAEAYKYLQKCARVNRRSDFPSTVQPQTLCDVSGDKQSRNYTYLDLVKTPRLRRITIYTGIVWYGVASTYYGISLNITGFGLDLYLTHFIYATIELPAKLIIYFSLKKFGRRVNQVGTLILTGVCIIINIITPTEFWTFRTVIAVLGKGLSEASFTTMILYTTELYPTVLRQNGLGYDSFIGRLGASMSPLVMLLEDVWLHLPQVVFGVMAVMSGLVALLLPETNNARLPETIEDIEQTRQRSFSMNTQEQSKSPLKTDKTEDTVQ</sequence>
<feature type="compositionally biased region" description="Basic and acidic residues" evidence="21">
    <location>
        <begin position="748"/>
        <end position="834"/>
    </location>
</feature>
<feature type="compositionally biased region" description="Basic and acidic residues" evidence="21">
    <location>
        <begin position="532"/>
        <end position="551"/>
    </location>
</feature>
<comment type="catalytic activity">
    <reaction evidence="17">
        <text>L-threonyl-[protein] + ATP = O-phospho-L-threonyl-[protein] + ADP + H(+)</text>
        <dbReference type="Rhea" id="RHEA:46608"/>
        <dbReference type="Rhea" id="RHEA-COMP:11060"/>
        <dbReference type="Rhea" id="RHEA-COMP:11605"/>
        <dbReference type="ChEBI" id="CHEBI:15378"/>
        <dbReference type="ChEBI" id="CHEBI:30013"/>
        <dbReference type="ChEBI" id="CHEBI:30616"/>
        <dbReference type="ChEBI" id="CHEBI:61977"/>
        <dbReference type="ChEBI" id="CHEBI:456216"/>
        <dbReference type="EC" id="2.7.11.1"/>
    </reaction>
</comment>
<accession>A0A9D3NV10</accession>
<feature type="region of interest" description="Disordered" evidence="21">
    <location>
        <begin position="515"/>
        <end position="597"/>
    </location>
</feature>
<feature type="transmembrane region" description="Helical" evidence="22">
    <location>
        <begin position="1420"/>
        <end position="1439"/>
    </location>
</feature>
<evidence type="ECO:0000256" key="9">
    <source>
        <dbReference type="ARBA" id="ARBA00022777"/>
    </source>
</evidence>
<feature type="transmembrane region" description="Helical" evidence="22">
    <location>
        <begin position="1649"/>
        <end position="1672"/>
    </location>
</feature>
<keyword evidence="7 22" id="KW-0812">Transmembrane</keyword>
<evidence type="ECO:0000256" key="18">
    <source>
        <dbReference type="ARBA" id="ARBA00048679"/>
    </source>
</evidence>
<dbReference type="FunFam" id="1.20.1250.20:FF:000023">
    <property type="entry name" value="Solute carrier family 22 member 6"/>
    <property type="match status" value="1"/>
</dbReference>
<feature type="transmembrane region" description="Helical" evidence="22">
    <location>
        <begin position="1392"/>
        <end position="1414"/>
    </location>
</feature>
<dbReference type="InterPro" id="IPR011009">
    <property type="entry name" value="Kinase-like_dom_sf"/>
</dbReference>
<feature type="binding site" evidence="20">
    <location>
        <position position="50"/>
    </location>
    <ligand>
        <name>ATP</name>
        <dbReference type="ChEBI" id="CHEBI:30616"/>
    </ligand>
</feature>
<dbReference type="Pfam" id="PF00083">
    <property type="entry name" value="Sugar_tr"/>
    <property type="match status" value="1"/>
</dbReference>
<evidence type="ECO:0000256" key="4">
    <source>
        <dbReference type="ARBA" id="ARBA00022527"/>
    </source>
</evidence>
<feature type="compositionally biased region" description="Polar residues" evidence="21">
    <location>
        <begin position="1123"/>
        <end position="1134"/>
    </location>
</feature>
<evidence type="ECO:0000256" key="3">
    <source>
        <dbReference type="ARBA" id="ARBA00022490"/>
    </source>
</evidence>
<feature type="region of interest" description="Disordered" evidence="21">
    <location>
        <begin position="394"/>
        <end position="449"/>
    </location>
</feature>
<dbReference type="EMBL" id="JAHKSW010000009">
    <property type="protein sequence ID" value="KAG7328754.1"/>
    <property type="molecule type" value="Genomic_DNA"/>
</dbReference>
<dbReference type="SUPFAM" id="SSF103473">
    <property type="entry name" value="MFS general substrate transporter"/>
    <property type="match status" value="1"/>
</dbReference>
<feature type="domain" description="Major facilitator superfamily (MFS) profile" evidence="24">
    <location>
        <begin position="1253"/>
        <end position="1677"/>
    </location>
</feature>
<feature type="transmembrane region" description="Helical" evidence="22">
    <location>
        <begin position="1368"/>
        <end position="1385"/>
    </location>
</feature>
<feature type="compositionally biased region" description="Basic and acidic residues" evidence="21">
    <location>
        <begin position="967"/>
        <end position="980"/>
    </location>
</feature>
<evidence type="ECO:0000256" key="11">
    <source>
        <dbReference type="ARBA" id="ARBA00022989"/>
    </source>
</evidence>
<evidence type="ECO:0000256" key="22">
    <source>
        <dbReference type="SAM" id="Phobius"/>
    </source>
</evidence>
<dbReference type="EC" id="2.7.11.1" evidence="2"/>
<dbReference type="InterPro" id="IPR000719">
    <property type="entry name" value="Prot_kinase_dom"/>
</dbReference>
<dbReference type="GO" id="GO:0022857">
    <property type="term" value="F:transmembrane transporter activity"/>
    <property type="evidence" value="ECO:0007669"/>
    <property type="project" value="InterPro"/>
</dbReference>
<dbReference type="InterPro" id="IPR020846">
    <property type="entry name" value="MFS_dom"/>
</dbReference>
<feature type="transmembrane region" description="Helical" evidence="22">
    <location>
        <begin position="1564"/>
        <end position="1583"/>
    </location>
</feature>
<organism evidence="25 26">
    <name type="scientific">Hemibagrus wyckioides</name>
    <dbReference type="NCBI Taxonomy" id="337641"/>
    <lineage>
        <taxon>Eukaryota</taxon>
        <taxon>Metazoa</taxon>
        <taxon>Chordata</taxon>
        <taxon>Craniata</taxon>
        <taxon>Vertebrata</taxon>
        <taxon>Euteleostomi</taxon>
        <taxon>Actinopterygii</taxon>
        <taxon>Neopterygii</taxon>
        <taxon>Teleostei</taxon>
        <taxon>Ostariophysi</taxon>
        <taxon>Siluriformes</taxon>
        <taxon>Bagridae</taxon>
        <taxon>Hemibagrus</taxon>
    </lineage>
</organism>
<gene>
    <name evidence="25" type="ORF">KOW79_008698</name>
</gene>
<dbReference type="GO" id="GO:0015630">
    <property type="term" value="C:microtubule cytoskeleton"/>
    <property type="evidence" value="ECO:0007669"/>
    <property type="project" value="UniProtKB-ARBA"/>
</dbReference>
<evidence type="ECO:0000256" key="10">
    <source>
        <dbReference type="ARBA" id="ARBA00022840"/>
    </source>
</evidence>
<dbReference type="PROSITE" id="PS50850">
    <property type="entry name" value="MFS"/>
    <property type="match status" value="1"/>
</dbReference>
<feature type="transmembrane region" description="Helical" evidence="22">
    <location>
        <begin position="1307"/>
        <end position="1326"/>
    </location>
</feature>
<evidence type="ECO:0000256" key="6">
    <source>
        <dbReference type="ARBA" id="ARBA00022679"/>
    </source>
</evidence>
<dbReference type="InterPro" id="IPR017441">
    <property type="entry name" value="Protein_kinase_ATP_BS"/>
</dbReference>
<comment type="subcellular location">
    <subcellularLocation>
        <location evidence="13">Basal cell membrane</location>
        <topology evidence="13">Multi-pass membrane protein</topology>
    </subcellularLocation>
    <subcellularLocation>
        <location evidence="1">Cytoplasm</location>
    </subcellularLocation>
</comment>
<feature type="domain" description="Protein kinase" evidence="23">
    <location>
        <begin position="21"/>
        <end position="284"/>
    </location>
</feature>
<dbReference type="Pfam" id="PF00069">
    <property type="entry name" value="Pkinase"/>
    <property type="match status" value="1"/>
</dbReference>
<keyword evidence="12 22" id="KW-0472">Membrane</keyword>
<feature type="region of interest" description="Disordered" evidence="21">
    <location>
        <begin position="296"/>
        <end position="316"/>
    </location>
</feature>
<feature type="compositionally biased region" description="Polar residues" evidence="21">
    <location>
        <begin position="1095"/>
        <end position="1113"/>
    </location>
</feature>
<evidence type="ECO:0000256" key="12">
    <source>
        <dbReference type="ARBA" id="ARBA00023136"/>
    </source>
</evidence>
<evidence type="ECO:0000256" key="13">
    <source>
        <dbReference type="ARBA" id="ARBA00034696"/>
    </source>
</evidence>
<dbReference type="GO" id="GO:0005524">
    <property type="term" value="F:ATP binding"/>
    <property type="evidence" value="ECO:0007669"/>
    <property type="project" value="UniProtKB-UniRule"/>
</dbReference>
<dbReference type="InterPro" id="IPR036259">
    <property type="entry name" value="MFS_trans_sf"/>
</dbReference>
<dbReference type="Gene3D" id="1.20.1250.20">
    <property type="entry name" value="MFS general substrate transporter like domains"/>
    <property type="match status" value="1"/>
</dbReference>
<evidence type="ECO:0000256" key="15">
    <source>
        <dbReference type="ARBA" id="ARBA00041768"/>
    </source>
</evidence>
<feature type="compositionally biased region" description="Polar residues" evidence="21">
    <location>
        <begin position="1692"/>
        <end position="1706"/>
    </location>
</feature>
<feature type="compositionally biased region" description="Polar residues" evidence="21">
    <location>
        <begin position="929"/>
        <end position="940"/>
    </location>
</feature>
<evidence type="ECO:0000256" key="19">
    <source>
        <dbReference type="ARBA" id="ARBA00061588"/>
    </source>
</evidence>
<comment type="catalytic activity">
    <reaction evidence="18">
        <text>L-seryl-[protein] + ATP = O-phospho-L-seryl-[protein] + ADP + H(+)</text>
        <dbReference type="Rhea" id="RHEA:17989"/>
        <dbReference type="Rhea" id="RHEA-COMP:9863"/>
        <dbReference type="Rhea" id="RHEA-COMP:11604"/>
        <dbReference type="ChEBI" id="CHEBI:15378"/>
        <dbReference type="ChEBI" id="CHEBI:29999"/>
        <dbReference type="ChEBI" id="CHEBI:30616"/>
        <dbReference type="ChEBI" id="CHEBI:83421"/>
        <dbReference type="ChEBI" id="CHEBI:456216"/>
        <dbReference type="EC" id="2.7.11.1"/>
    </reaction>
</comment>
<evidence type="ECO:0000256" key="21">
    <source>
        <dbReference type="SAM" id="MobiDB-lite"/>
    </source>
</evidence>
<evidence type="ECO:0000256" key="8">
    <source>
        <dbReference type="ARBA" id="ARBA00022741"/>
    </source>
</evidence>
<dbReference type="PROSITE" id="PS50011">
    <property type="entry name" value="PROTEIN_KINASE_DOM"/>
    <property type="match status" value="1"/>
</dbReference>
<proteinExistence type="inferred from homology"/>
<keyword evidence="5" id="KW-0597">Phosphoprotein</keyword>
<evidence type="ECO:0000313" key="25">
    <source>
        <dbReference type="EMBL" id="KAG7328754.1"/>
    </source>
</evidence>
<evidence type="ECO:0000259" key="23">
    <source>
        <dbReference type="PROSITE" id="PS50011"/>
    </source>
</evidence>
<keyword evidence="8 20" id="KW-0547">Nucleotide-binding</keyword>
<keyword evidence="26" id="KW-1185">Reference proteome</keyword>
<evidence type="ECO:0000256" key="16">
    <source>
        <dbReference type="ARBA" id="ARBA00042362"/>
    </source>
</evidence>
<reference evidence="25 26" key="1">
    <citation type="submission" date="2021-06" db="EMBL/GenBank/DDBJ databases">
        <title>Chromosome-level genome assembly of the red-tail catfish (Hemibagrus wyckioides).</title>
        <authorList>
            <person name="Shao F."/>
        </authorList>
    </citation>
    <scope>NUCLEOTIDE SEQUENCE [LARGE SCALE GENOMIC DNA]</scope>
    <source>
        <strain evidence="25">EC202008001</strain>
        <tissue evidence="25">Blood</tissue>
    </source>
</reference>
<keyword evidence="11 22" id="KW-1133">Transmembrane helix</keyword>
<feature type="transmembrane region" description="Helical" evidence="22">
    <location>
        <begin position="1506"/>
        <end position="1524"/>
    </location>
</feature>
<protein>
    <recommendedName>
        <fullName evidence="14">Solute carrier family 22 member 6</fullName>
        <ecNumber evidence="2">2.7.11.1</ecNumber>
    </recommendedName>
    <alternativeName>
        <fullName evidence="16">Organic anion transporter 1</fullName>
    </alternativeName>
    <alternativeName>
        <fullName evidence="15">Renal organic anion transporter 1</fullName>
    </alternativeName>
</protein>
<evidence type="ECO:0000256" key="5">
    <source>
        <dbReference type="ARBA" id="ARBA00022553"/>
    </source>
</evidence>
<dbReference type="PROSITE" id="PS00107">
    <property type="entry name" value="PROTEIN_KINASE_ATP"/>
    <property type="match status" value="1"/>
</dbReference>
<dbReference type="FunFam" id="3.30.200.20:FF:000358">
    <property type="entry name" value="Tau tubulin kinase 2b"/>
    <property type="match status" value="1"/>
</dbReference>
<dbReference type="Proteomes" id="UP000824219">
    <property type="component" value="Linkage Group LG09"/>
</dbReference>
<feature type="compositionally biased region" description="Low complexity" evidence="21">
    <location>
        <begin position="1014"/>
        <end position="1039"/>
    </location>
</feature>
<dbReference type="SMART" id="SM00220">
    <property type="entry name" value="S_TKc"/>
    <property type="match status" value="1"/>
</dbReference>
<name>A0A9D3NV10_9TELE</name>
<keyword evidence="10 20" id="KW-0067">ATP-binding</keyword>
<dbReference type="GO" id="GO:0004674">
    <property type="term" value="F:protein serine/threonine kinase activity"/>
    <property type="evidence" value="ECO:0007669"/>
    <property type="project" value="UniProtKB-KW"/>
</dbReference>
<evidence type="ECO:0000256" key="14">
    <source>
        <dbReference type="ARBA" id="ARBA00039897"/>
    </source>
</evidence>
<dbReference type="InterPro" id="IPR050235">
    <property type="entry name" value="CK1_Ser-Thr_kinase"/>
</dbReference>
<evidence type="ECO:0000313" key="26">
    <source>
        <dbReference type="Proteomes" id="UP000824219"/>
    </source>
</evidence>
<feature type="compositionally biased region" description="Basic and acidic residues" evidence="21">
    <location>
        <begin position="437"/>
        <end position="449"/>
    </location>
</feature>
<dbReference type="OrthoDB" id="5979581at2759"/>
<feature type="compositionally biased region" description="Polar residues" evidence="21">
    <location>
        <begin position="1074"/>
        <end position="1084"/>
    </location>
</feature>
<comment type="similarity">
    <text evidence="19">Belongs to the protein kinase superfamily. CK1 Ser/Thr protein kinase family.</text>
</comment>
<feature type="compositionally biased region" description="Basic and acidic residues" evidence="21">
    <location>
        <begin position="1707"/>
        <end position="1717"/>
    </location>
</feature>
<feature type="region of interest" description="Disordered" evidence="21">
    <location>
        <begin position="615"/>
        <end position="647"/>
    </location>
</feature>
<feature type="region of interest" description="Disordered" evidence="21">
    <location>
        <begin position="735"/>
        <end position="1166"/>
    </location>
</feature>
<feature type="transmembrane region" description="Helical" evidence="22">
    <location>
        <begin position="1338"/>
        <end position="1362"/>
    </location>
</feature>
<comment type="caution">
    <text evidence="25">The sequence shown here is derived from an EMBL/GenBank/DDBJ whole genome shotgun (WGS) entry which is preliminary data.</text>
</comment>
<feature type="compositionally biased region" description="Acidic residues" evidence="21">
    <location>
        <begin position="863"/>
        <end position="877"/>
    </location>
</feature>
<feature type="region of interest" description="Disordered" evidence="21">
    <location>
        <begin position="659"/>
        <end position="679"/>
    </location>
</feature>
<dbReference type="SUPFAM" id="SSF56112">
    <property type="entry name" value="Protein kinase-like (PK-like)"/>
    <property type="match status" value="1"/>
</dbReference>
<feature type="region of interest" description="Disordered" evidence="21">
    <location>
        <begin position="1691"/>
        <end position="1717"/>
    </location>
</feature>
<dbReference type="InterPro" id="IPR005828">
    <property type="entry name" value="MFS_sugar_transport-like"/>
</dbReference>
<feature type="compositionally biased region" description="Polar residues" evidence="21">
    <location>
        <begin position="1000"/>
        <end position="1013"/>
    </location>
</feature>
<keyword evidence="6" id="KW-0808">Transferase</keyword>
<evidence type="ECO:0000256" key="2">
    <source>
        <dbReference type="ARBA" id="ARBA00012513"/>
    </source>
</evidence>
<keyword evidence="4" id="KW-0723">Serine/threonine-protein kinase</keyword>
<feature type="compositionally biased region" description="Polar residues" evidence="21">
    <location>
        <begin position="302"/>
        <end position="316"/>
    </location>
</feature>
<keyword evidence="9" id="KW-0418">Kinase</keyword>
<evidence type="ECO:0000256" key="1">
    <source>
        <dbReference type="ARBA" id="ARBA00004496"/>
    </source>
</evidence>
<evidence type="ECO:0000256" key="17">
    <source>
        <dbReference type="ARBA" id="ARBA00047899"/>
    </source>
</evidence>
<dbReference type="FunFam" id="1.10.510.10:FF:000167">
    <property type="entry name" value="Tau tubulin kinase 1"/>
    <property type="match status" value="1"/>
</dbReference>
<dbReference type="GO" id="GO:0005737">
    <property type="term" value="C:cytoplasm"/>
    <property type="evidence" value="ECO:0007669"/>
    <property type="project" value="UniProtKB-SubCell"/>
</dbReference>
<evidence type="ECO:0000256" key="20">
    <source>
        <dbReference type="PROSITE-ProRule" id="PRU10141"/>
    </source>
</evidence>
<feature type="transmembrane region" description="Helical" evidence="22">
    <location>
        <begin position="1536"/>
        <end position="1557"/>
    </location>
</feature>
<keyword evidence="3" id="KW-0963">Cytoplasm</keyword>
<dbReference type="PANTHER" id="PTHR11909">
    <property type="entry name" value="CASEIN KINASE-RELATED"/>
    <property type="match status" value="1"/>
</dbReference>